<name>A0A831E630_PRIMG</name>
<dbReference type="AlphaFoldDB" id="A0A831E630"/>
<dbReference type="GeneID" id="48015931"/>
<evidence type="ECO:0000259" key="1">
    <source>
        <dbReference type="SMART" id="SM00914"/>
    </source>
</evidence>
<keyword evidence="2" id="KW-0614">Plasmid</keyword>
<sequence length="65" mass="7589">MENNISNEMSQLEKNISDEILAELFLSQVAKQFKRGKILEEIDQSLKNKDKEAFLRLTDELKFVS</sequence>
<dbReference type="Gene3D" id="4.10.810.10">
    <property type="entry name" value="Virus Scaffolding Protein, Chain A"/>
    <property type="match status" value="1"/>
</dbReference>
<evidence type="ECO:0000313" key="3">
    <source>
        <dbReference type="Proteomes" id="UP000036410"/>
    </source>
</evidence>
<accession>A0A831E630</accession>
<dbReference type="RefSeq" id="WP_033580880.1">
    <property type="nucleotide sequence ID" value="NZ_CP010587.1"/>
</dbReference>
<protein>
    <recommendedName>
        <fullName evidence="1">IDEAL domain-containing protein</fullName>
    </recommendedName>
</protein>
<dbReference type="Proteomes" id="UP000036410">
    <property type="component" value="Plasmid p1"/>
</dbReference>
<organism evidence="2 3">
    <name type="scientific">Priestia megaterium Q3</name>
    <dbReference type="NCBI Taxonomy" id="1452722"/>
    <lineage>
        <taxon>Bacteria</taxon>
        <taxon>Bacillati</taxon>
        <taxon>Bacillota</taxon>
        <taxon>Bacilli</taxon>
        <taxon>Bacillales</taxon>
        <taxon>Bacillaceae</taxon>
        <taxon>Priestia</taxon>
    </lineage>
</organism>
<dbReference type="EMBL" id="CP010587">
    <property type="protein sequence ID" value="AKP80334.1"/>
    <property type="molecule type" value="Genomic_DNA"/>
</dbReference>
<feature type="domain" description="IDEAL" evidence="1">
    <location>
        <begin position="25"/>
        <end position="61"/>
    </location>
</feature>
<geneLocation type="plasmid" evidence="2 3">
    <name>p1</name>
</geneLocation>
<evidence type="ECO:0000313" key="2">
    <source>
        <dbReference type="EMBL" id="AKP80334.1"/>
    </source>
</evidence>
<dbReference type="SMART" id="SM00914">
    <property type="entry name" value="IDEAL"/>
    <property type="match status" value="1"/>
</dbReference>
<dbReference type="InterPro" id="IPR027393">
    <property type="entry name" value="Virus_scaffolding_prot_C"/>
</dbReference>
<reference evidence="2 3" key="1">
    <citation type="submission" date="2015-01" db="EMBL/GenBank/DDBJ databases">
        <title>Genome sequence of bacillus megaterium Q3.</title>
        <authorList>
            <person name="Wang Y."/>
            <person name="Luo K."/>
            <person name="Bai L."/>
            <person name="Luo F."/>
        </authorList>
    </citation>
    <scope>NUCLEOTIDE SEQUENCE [LARGE SCALE GENOMIC DNA]</scope>
    <source>
        <strain evidence="2 3">Q3</strain>
        <plasmid evidence="2 3">p1</plasmid>
    </source>
</reference>
<dbReference type="Pfam" id="PF08858">
    <property type="entry name" value="IDEAL"/>
    <property type="match status" value="1"/>
</dbReference>
<proteinExistence type="predicted"/>
<dbReference type="InterPro" id="IPR014957">
    <property type="entry name" value="IDEAL_dom"/>
</dbReference>
<gene>
    <name evidence="2" type="ORF">AS52_05436</name>
</gene>